<dbReference type="NCBIfam" id="NF008292">
    <property type="entry name" value="PRK11072.1"/>
    <property type="match status" value="1"/>
</dbReference>
<accession>A0A4V1N3U2</accession>
<dbReference type="Pfam" id="PF08335">
    <property type="entry name" value="GlnD_UR_UTase"/>
    <property type="match status" value="2"/>
</dbReference>
<name>A0A4V1N3U2_9SPHN</name>
<evidence type="ECO:0000259" key="8">
    <source>
        <dbReference type="Pfam" id="PF08335"/>
    </source>
</evidence>
<evidence type="ECO:0000256" key="3">
    <source>
        <dbReference type="ARBA" id="ARBA00022741"/>
    </source>
</evidence>
<dbReference type="Gene3D" id="1.20.120.1510">
    <property type="match status" value="1"/>
</dbReference>
<dbReference type="PANTHER" id="PTHR30621:SF0">
    <property type="entry name" value="BIFUNCTIONAL GLUTAMINE SYNTHETASE ADENYLYLTRANSFERASE_ADENYLYL-REMOVING ENZYME"/>
    <property type="match status" value="1"/>
</dbReference>
<dbReference type="PANTHER" id="PTHR30621">
    <property type="entry name" value="GLUTAMINE SYNTHETASE ADENYLYLTRANSFERASE"/>
    <property type="match status" value="1"/>
</dbReference>
<dbReference type="AlphaFoldDB" id="A0A4V1N3U2"/>
<dbReference type="GO" id="GO:0000820">
    <property type="term" value="P:regulation of glutamine family amino acid metabolic process"/>
    <property type="evidence" value="ECO:0007669"/>
    <property type="project" value="TreeGrafter"/>
</dbReference>
<keyword evidence="2 9" id="KW-0548">Nucleotidyltransferase</keyword>
<evidence type="ECO:0000256" key="6">
    <source>
        <dbReference type="ARBA" id="ARBA00023268"/>
    </source>
</evidence>
<keyword evidence="5" id="KW-0460">Magnesium</keyword>
<dbReference type="EMBL" id="SBKP01000003">
    <property type="protein sequence ID" value="RXR29856.1"/>
    <property type="molecule type" value="Genomic_DNA"/>
</dbReference>
<dbReference type="Gene3D" id="3.30.460.10">
    <property type="entry name" value="Beta Polymerase, domain 2"/>
    <property type="match status" value="2"/>
</dbReference>
<dbReference type="Pfam" id="PF03710">
    <property type="entry name" value="GlnE"/>
    <property type="match status" value="2"/>
</dbReference>
<keyword evidence="4" id="KW-0067">ATP-binding</keyword>
<dbReference type="Gene3D" id="1.20.120.330">
    <property type="entry name" value="Nucleotidyltransferases domain 2"/>
    <property type="match status" value="2"/>
</dbReference>
<keyword evidence="6" id="KW-0511">Multifunctional enzyme</keyword>
<feature type="domain" description="PII-uridylyltransferase/Glutamine-synthetase adenylyltransferase" evidence="8">
    <location>
        <begin position="264"/>
        <end position="380"/>
    </location>
</feature>
<evidence type="ECO:0000313" key="10">
    <source>
        <dbReference type="Proteomes" id="UP000290958"/>
    </source>
</evidence>
<dbReference type="InterPro" id="IPR023057">
    <property type="entry name" value="GlnE"/>
</dbReference>
<dbReference type="InterPro" id="IPR043519">
    <property type="entry name" value="NT_sf"/>
</dbReference>
<dbReference type="Proteomes" id="UP000290958">
    <property type="component" value="Unassembled WGS sequence"/>
</dbReference>
<evidence type="ECO:0000256" key="5">
    <source>
        <dbReference type="ARBA" id="ARBA00022842"/>
    </source>
</evidence>
<feature type="domain" description="PII-uridylyltransferase/Glutamine-synthetase adenylyltransferase" evidence="8">
    <location>
        <begin position="778"/>
        <end position="886"/>
    </location>
</feature>
<keyword evidence="10" id="KW-1185">Reference proteome</keyword>
<comment type="caution">
    <text evidence="9">The sequence shown here is derived from an EMBL/GenBank/DDBJ whole genome shotgun (WGS) entry which is preliminary data.</text>
</comment>
<evidence type="ECO:0000313" key="9">
    <source>
        <dbReference type="EMBL" id="RXR29856.1"/>
    </source>
</evidence>
<dbReference type="GO" id="GO:0005524">
    <property type="term" value="F:ATP binding"/>
    <property type="evidence" value="ECO:0007669"/>
    <property type="project" value="UniProtKB-KW"/>
</dbReference>
<evidence type="ECO:0000256" key="1">
    <source>
        <dbReference type="ARBA" id="ARBA00022679"/>
    </source>
</evidence>
<dbReference type="EC" id="2.7.7.89" evidence="9"/>
<proteinExistence type="predicted"/>
<evidence type="ECO:0000259" key="7">
    <source>
        <dbReference type="Pfam" id="PF03710"/>
    </source>
</evidence>
<dbReference type="GO" id="GO:0008882">
    <property type="term" value="F:[glutamate-ammonia-ligase] adenylyltransferase activity"/>
    <property type="evidence" value="ECO:0007669"/>
    <property type="project" value="InterPro"/>
</dbReference>
<dbReference type="CDD" id="cd05401">
    <property type="entry name" value="NT_GlnE_GlnD_like"/>
    <property type="match status" value="2"/>
</dbReference>
<dbReference type="SUPFAM" id="SSF81593">
    <property type="entry name" value="Nucleotidyltransferase substrate binding subunit/domain"/>
    <property type="match status" value="2"/>
</dbReference>
<dbReference type="InterPro" id="IPR013546">
    <property type="entry name" value="PII_UdlTrfase/GS_AdlTrfase"/>
</dbReference>
<sequence>MPSRPDWAAALRRAGDHSPFLAQLIRRHESIASLLMDGADEQALAAAFEADSGADGPAQALRWRRGALALVTGVADLAGAWDLDRVTHTLSDFADSAVKAALQAAFAERYPGEEPRGFAVIALGKHGSRELNYSSDIDPILIFDPATLPCRPREEPVESAVRLAKRMVELLSARDGDGYVFRVDLRLRPSPEATPIALPVEAAISYYESMALGWEQAAFIRARVCAGDRELGEYFLQAIRPFIWRRSLDFGAIDAILDISRRIRDHYASGQAFGPGYDLKRGRGGIREVEFFAQVHQLIHGGRQPALRAGATRDAVRLLGQWRVIEPDVATRLDAAYVLLRTIEHRLQMVDDRQTHEVPVHMDALNNVARLHGLSDGQDLLALLRPHIEWVGANYDRLSPFQAEERLSHDERRLPDQIRSMGFADVVPVLDRLVRWRNASARALRSAAAMEALEKLLPDLLRGFAKAPDPVLALTRFEQLVERLPTAINFFKLLAANKPIVQMLVDVLSYAPPLAEALSYRVDLLDGLIGASALEPLPKLAGLEAMLGFGEQGDDYQMLLDRVRQKVSERRFALGVQVICGKGSVLEIGAGYGRLAEAAVRVLTRATVEEFERAHGRVPGGELAIVALGRLGGGVLTYASDLDLIFLFTGEFSAESDGPRPLGATQYFNRLAQRIGNALSVPTASGPLYEIDTRLRPFGAQGLLAASVDSFSRYQRENAWVWEHLALTRARPIFGSDTATEQLQSAIRDVLTMERKETALIRDAVKMRAEMAKHKPAAGPLDVKLADGGLVDLEFLVQVTQLRYHLGLLPDLGASVRALIAEGALPSTLADAHDLLTRYLIVSRLVSPASTEPPEAARALVARRCGARSWDDLLARLEKARQDVAQSWGAIVAAAATPDEET</sequence>
<organism evidence="9 10">
    <name type="scientific">Sphingobium fluviale</name>
    <dbReference type="NCBI Taxonomy" id="2506423"/>
    <lineage>
        <taxon>Bacteria</taxon>
        <taxon>Pseudomonadati</taxon>
        <taxon>Pseudomonadota</taxon>
        <taxon>Alphaproteobacteria</taxon>
        <taxon>Sphingomonadales</taxon>
        <taxon>Sphingomonadaceae</taxon>
        <taxon>Sphingobium</taxon>
    </lineage>
</organism>
<feature type="domain" description="Glutamate-ammonia ligase adenylyltransferase repeated" evidence="7">
    <location>
        <begin position="502"/>
        <end position="742"/>
    </location>
</feature>
<protein>
    <submittedName>
        <fullName evidence="9">Bifunctional [glutamine synthetase] adenylyltransferase/[glutamine synthetase]-adenylyl-L-tyrosine phosphorylase</fullName>
        <ecNumber evidence="9">2.7.7.89</ecNumber>
    </submittedName>
</protein>
<reference evidence="10" key="1">
    <citation type="submission" date="2019-01" db="EMBL/GenBank/DDBJ databases">
        <title>Cytophagaceae bacterium strain CAR-16.</title>
        <authorList>
            <person name="Chen W.-M."/>
        </authorList>
    </citation>
    <scope>NUCLEOTIDE SEQUENCE [LARGE SCALE GENOMIC DNA]</scope>
    <source>
        <strain evidence="10">CHR27</strain>
    </source>
</reference>
<dbReference type="InterPro" id="IPR005190">
    <property type="entry name" value="GlnE_rpt_dom"/>
</dbReference>
<feature type="domain" description="Glutamate-ammonia ligase adenylyltransferase repeated" evidence="7">
    <location>
        <begin position="17"/>
        <end position="237"/>
    </location>
</feature>
<dbReference type="SUPFAM" id="SSF81301">
    <property type="entry name" value="Nucleotidyltransferase"/>
    <property type="match status" value="2"/>
</dbReference>
<dbReference type="GO" id="GO:0005829">
    <property type="term" value="C:cytosol"/>
    <property type="evidence" value="ECO:0007669"/>
    <property type="project" value="TreeGrafter"/>
</dbReference>
<gene>
    <name evidence="9" type="ORF">EQG66_04745</name>
</gene>
<dbReference type="OrthoDB" id="9759366at2"/>
<evidence type="ECO:0000256" key="2">
    <source>
        <dbReference type="ARBA" id="ARBA00022695"/>
    </source>
</evidence>
<dbReference type="NCBIfam" id="NF010706">
    <property type="entry name" value="PRK14108.1"/>
    <property type="match status" value="1"/>
</dbReference>
<evidence type="ECO:0000256" key="4">
    <source>
        <dbReference type="ARBA" id="ARBA00022840"/>
    </source>
</evidence>
<keyword evidence="3" id="KW-0547">Nucleotide-binding</keyword>
<keyword evidence="1 9" id="KW-0808">Transferase</keyword>
<dbReference type="RefSeq" id="WP_129403393.1">
    <property type="nucleotide sequence ID" value="NZ_SBKP01000003.1"/>
</dbReference>
<dbReference type="GO" id="GO:0047388">
    <property type="term" value="F:[glutamine synthetase]-adenylyl-L-tyrosine phosphorylase activity"/>
    <property type="evidence" value="ECO:0007669"/>
    <property type="project" value="UniProtKB-EC"/>
</dbReference>